<protein>
    <submittedName>
        <fullName evidence="2">Uncharacterized protein</fullName>
    </submittedName>
</protein>
<accession>A0A9Q8WNP2</accession>
<proteinExistence type="predicted"/>
<dbReference type="AlphaFoldDB" id="A0A9Q8WNP2"/>
<feature type="region of interest" description="Disordered" evidence="1">
    <location>
        <begin position="307"/>
        <end position="369"/>
    </location>
</feature>
<keyword evidence="3" id="KW-1185">Reference proteome</keyword>
<dbReference type="RefSeq" id="XP_049150916.1">
    <property type="nucleotide sequence ID" value="XM_049293770.1"/>
</dbReference>
<sequence>MPQEEINREVNDPFVYQHTVDYDDYGHVEYDYPLYGQRFSSLPKARAALNEAAHEAGFTVRIVQHKPSGRTAVTYCYTRSPRCDRKQQRLAELTHPNKRRKSSTSLQTAAGRSLPAFRASQLGSWSIGQSIGQSIEQAQLTCVPETGGRVAAAATLGGRISGGGGRISSPFLNCHVCPPLWSTSLMLNEIPMSRSKSAKPTNPRPPHCTYRMSHFLALPFLSLMLNQAASHKLTFEPFVDSRSATKLFMRVKCALGRRPARTAAHLPTTTRFINSDGVRSALSRSPVCSIHRSDTFSWRQQIANLVPPIRLGDRNPPNPPPSQGPELSTDYDSRGTTALTHHRHLTDLRRTARPASPQKPAKDIDFKVS</sequence>
<dbReference type="KEGG" id="clup:CLUP02_14844"/>
<evidence type="ECO:0000256" key="1">
    <source>
        <dbReference type="SAM" id="MobiDB-lite"/>
    </source>
</evidence>
<feature type="compositionally biased region" description="Basic and acidic residues" evidence="1">
    <location>
        <begin position="360"/>
        <end position="369"/>
    </location>
</feature>
<dbReference type="Proteomes" id="UP000830671">
    <property type="component" value="Chromosome 8"/>
</dbReference>
<organism evidence="2 3">
    <name type="scientific">Colletotrichum lupini</name>
    <dbReference type="NCBI Taxonomy" id="145971"/>
    <lineage>
        <taxon>Eukaryota</taxon>
        <taxon>Fungi</taxon>
        <taxon>Dikarya</taxon>
        <taxon>Ascomycota</taxon>
        <taxon>Pezizomycotina</taxon>
        <taxon>Sordariomycetes</taxon>
        <taxon>Hypocreomycetidae</taxon>
        <taxon>Glomerellales</taxon>
        <taxon>Glomerellaceae</taxon>
        <taxon>Colletotrichum</taxon>
        <taxon>Colletotrichum acutatum species complex</taxon>
    </lineage>
</organism>
<gene>
    <name evidence="2" type="ORF">CLUP02_14844</name>
</gene>
<dbReference type="GeneID" id="73348780"/>
<reference evidence="2" key="1">
    <citation type="journal article" date="2021" name="Mol. Plant Microbe Interact.">
        <title>Complete Genome Sequence of the Plant-Pathogenic Fungus Colletotrichum lupini.</title>
        <authorList>
            <person name="Baroncelli R."/>
            <person name="Pensec F."/>
            <person name="Da Lio D."/>
            <person name="Boufleur T."/>
            <person name="Vicente I."/>
            <person name="Sarrocco S."/>
            <person name="Picot A."/>
            <person name="Baraldi E."/>
            <person name="Sukno S."/>
            <person name="Thon M."/>
            <person name="Le Floch G."/>
        </authorList>
    </citation>
    <scope>NUCLEOTIDE SEQUENCE</scope>
    <source>
        <strain evidence="2">IMI 504893</strain>
    </source>
</reference>
<dbReference type="EMBL" id="CP019480">
    <property type="protein sequence ID" value="UQC89315.1"/>
    <property type="molecule type" value="Genomic_DNA"/>
</dbReference>
<evidence type="ECO:0000313" key="2">
    <source>
        <dbReference type="EMBL" id="UQC89315.1"/>
    </source>
</evidence>
<evidence type="ECO:0000313" key="3">
    <source>
        <dbReference type="Proteomes" id="UP000830671"/>
    </source>
</evidence>
<name>A0A9Q8WNP2_9PEZI</name>